<protein>
    <submittedName>
        <fullName evidence="2">Uncharacterized protein</fullName>
    </submittedName>
</protein>
<comment type="caution">
    <text evidence="2">The sequence shown here is derived from an EMBL/GenBank/DDBJ whole genome shotgun (WGS) entry which is preliminary data.</text>
</comment>
<reference evidence="2" key="2">
    <citation type="submission" date="2020-06" db="EMBL/GenBank/DDBJ databases">
        <authorList>
            <person name="Sheffer M."/>
        </authorList>
    </citation>
    <scope>NUCLEOTIDE SEQUENCE</scope>
</reference>
<proteinExistence type="predicted"/>
<reference evidence="2" key="1">
    <citation type="journal article" date="2020" name="bioRxiv">
        <title>Chromosome-level reference genome of the European wasp spider Argiope bruennichi: a resource for studies on range expansion and evolutionary adaptation.</title>
        <authorList>
            <person name="Sheffer M.M."/>
            <person name="Hoppe A."/>
            <person name="Krehenwinkel H."/>
            <person name="Uhl G."/>
            <person name="Kuss A.W."/>
            <person name="Jensen L."/>
            <person name="Jensen C."/>
            <person name="Gillespie R.G."/>
            <person name="Hoff K.J."/>
            <person name="Prost S."/>
        </authorList>
    </citation>
    <scope>NUCLEOTIDE SEQUENCE</scope>
</reference>
<organism evidence="2 3">
    <name type="scientific">Argiope bruennichi</name>
    <name type="common">Wasp spider</name>
    <name type="synonym">Aranea bruennichi</name>
    <dbReference type="NCBI Taxonomy" id="94029"/>
    <lineage>
        <taxon>Eukaryota</taxon>
        <taxon>Metazoa</taxon>
        <taxon>Ecdysozoa</taxon>
        <taxon>Arthropoda</taxon>
        <taxon>Chelicerata</taxon>
        <taxon>Arachnida</taxon>
        <taxon>Araneae</taxon>
        <taxon>Araneomorphae</taxon>
        <taxon>Entelegynae</taxon>
        <taxon>Araneoidea</taxon>
        <taxon>Araneidae</taxon>
        <taxon>Argiope</taxon>
    </lineage>
</organism>
<dbReference type="EMBL" id="JABXBU010000002">
    <property type="protein sequence ID" value="KAF8793993.1"/>
    <property type="molecule type" value="Genomic_DNA"/>
</dbReference>
<dbReference type="AlphaFoldDB" id="A0A8T0FYQ7"/>
<evidence type="ECO:0000313" key="3">
    <source>
        <dbReference type="Proteomes" id="UP000807504"/>
    </source>
</evidence>
<dbReference type="Proteomes" id="UP000807504">
    <property type="component" value="Unassembled WGS sequence"/>
</dbReference>
<evidence type="ECO:0000256" key="1">
    <source>
        <dbReference type="SAM" id="MobiDB-lite"/>
    </source>
</evidence>
<name>A0A8T0FYQ7_ARGBR</name>
<evidence type="ECO:0000313" key="2">
    <source>
        <dbReference type="EMBL" id="KAF8793993.1"/>
    </source>
</evidence>
<accession>A0A8T0FYQ7</accession>
<feature type="region of interest" description="Disordered" evidence="1">
    <location>
        <begin position="1"/>
        <end position="27"/>
    </location>
</feature>
<keyword evidence="3" id="KW-1185">Reference proteome</keyword>
<sequence>MCRGELHAKARRGPHVSSKASSRSVRTALKGQGDVLGEAGTKAPGQGVLLCVNIRPDPSAIAQKVRYLVGRDRGGYDTLPATGADTVPRRGTFPLFRPRVYEGDPKESGIINPLRTSLFLRCRYRCCLRGLPSLQQSMPSPKKYPHNIIPALWSPGPNNEHMLVIQFRRKKKEFPQLSLVPSGKTRQSTLLARTPVIDSIKIPRLLDFLRIHSTAPLAPGNSYPDEPYGDIRSTFFFSSGPLDSVVGGL</sequence>
<gene>
    <name evidence="2" type="ORF">HNY73_002018</name>
</gene>